<gene>
    <name evidence="3" type="ORF">FHW36_11118</name>
</gene>
<keyword evidence="4" id="KW-1185">Reference proteome</keyword>
<keyword evidence="2" id="KW-1133">Transmembrane helix</keyword>
<keyword evidence="2" id="KW-0472">Membrane</keyword>
<protein>
    <submittedName>
        <fullName evidence="3">Uncharacterized protein</fullName>
    </submittedName>
</protein>
<proteinExistence type="predicted"/>
<feature type="transmembrane region" description="Helical" evidence="2">
    <location>
        <begin position="75"/>
        <end position="94"/>
    </location>
</feature>
<dbReference type="AlphaFoldDB" id="A0A561P6T3"/>
<accession>A0A561P6T3</accession>
<feature type="compositionally biased region" description="Polar residues" evidence="1">
    <location>
        <begin position="12"/>
        <end position="30"/>
    </location>
</feature>
<dbReference type="OrthoDB" id="674180at2"/>
<sequence>MKPYCSCGGATGSNTSSKATPPQSTGSPSFRQRIIKTVRWLLPGITLALIPKCPICLAAYVAVGTGIGLSVTAATWLRTGLVVLCVGSLIYLVLNKGLHLLQQHRQARSKP</sequence>
<evidence type="ECO:0000256" key="2">
    <source>
        <dbReference type="SAM" id="Phobius"/>
    </source>
</evidence>
<evidence type="ECO:0000313" key="4">
    <source>
        <dbReference type="Proteomes" id="UP000320811"/>
    </source>
</evidence>
<keyword evidence="2" id="KW-0812">Transmembrane</keyword>
<comment type="caution">
    <text evidence="3">The sequence shown here is derived from an EMBL/GenBank/DDBJ whole genome shotgun (WGS) entry which is preliminary data.</text>
</comment>
<feature type="region of interest" description="Disordered" evidence="1">
    <location>
        <begin position="1"/>
        <end position="30"/>
    </location>
</feature>
<organism evidence="3 4">
    <name type="scientific">Chitinophaga polysaccharea</name>
    <dbReference type="NCBI Taxonomy" id="1293035"/>
    <lineage>
        <taxon>Bacteria</taxon>
        <taxon>Pseudomonadati</taxon>
        <taxon>Bacteroidota</taxon>
        <taxon>Chitinophagia</taxon>
        <taxon>Chitinophagales</taxon>
        <taxon>Chitinophagaceae</taxon>
        <taxon>Chitinophaga</taxon>
    </lineage>
</organism>
<name>A0A561P6T3_9BACT</name>
<evidence type="ECO:0000256" key="1">
    <source>
        <dbReference type="SAM" id="MobiDB-lite"/>
    </source>
</evidence>
<dbReference type="EMBL" id="VIWO01000011">
    <property type="protein sequence ID" value="TWF33828.1"/>
    <property type="molecule type" value="Genomic_DNA"/>
</dbReference>
<dbReference type="RefSeq" id="WP_145673812.1">
    <property type="nucleotide sequence ID" value="NZ_VIWO01000011.1"/>
</dbReference>
<dbReference type="Proteomes" id="UP000320811">
    <property type="component" value="Unassembled WGS sequence"/>
</dbReference>
<reference evidence="3 4" key="1">
    <citation type="submission" date="2019-06" db="EMBL/GenBank/DDBJ databases">
        <title>Sorghum-associated microbial communities from plants grown in Nebraska, USA.</title>
        <authorList>
            <person name="Schachtman D."/>
        </authorList>
    </citation>
    <scope>NUCLEOTIDE SEQUENCE [LARGE SCALE GENOMIC DNA]</scope>
    <source>
        <strain evidence="3 4">1209</strain>
    </source>
</reference>
<feature type="transmembrane region" description="Helical" evidence="2">
    <location>
        <begin position="40"/>
        <end position="63"/>
    </location>
</feature>
<evidence type="ECO:0000313" key="3">
    <source>
        <dbReference type="EMBL" id="TWF33828.1"/>
    </source>
</evidence>